<proteinExistence type="predicted"/>
<dbReference type="SUPFAM" id="SSF81301">
    <property type="entry name" value="Nucleotidyltransferase"/>
    <property type="match status" value="1"/>
</dbReference>
<evidence type="ECO:0000313" key="1">
    <source>
        <dbReference type="EMBL" id="AZF88082.1"/>
    </source>
</evidence>
<gene>
    <name evidence="1" type="ORF">Arno160_gp20</name>
</gene>
<sequence length="181" mass="19766">MNKTVAKVLALCEVVVGKQGWVCGGAARDIDFGREPSDWDIVIPMGSEDSARGFQTAEKICNVLSQELGGKWEVSEAYPEANSSFDQRYLAIVQFEGEDGTSVDILLARAMTCKSVIESFDANINQCALIVPEGIAPCVVWLTPDHVRPTKLEFLRNDLTPERALHVLKIAEELGIESPSA</sequence>
<protein>
    <submittedName>
        <fullName evidence="1">tRNA nucleotidyltransferase/poly(A) polymerase</fullName>
    </submittedName>
</protein>
<dbReference type="Gene3D" id="3.30.460.10">
    <property type="entry name" value="Beta Polymerase, domain 2"/>
    <property type="match status" value="1"/>
</dbReference>
<dbReference type="InterPro" id="IPR043519">
    <property type="entry name" value="NT_sf"/>
</dbReference>
<keyword evidence="2" id="KW-1185">Reference proteome</keyword>
<name>A0A3G8F4Q6_9CAUD</name>
<accession>A0A3G8F4Q6</accession>
<evidence type="ECO:0000313" key="2">
    <source>
        <dbReference type="Proteomes" id="UP000276370"/>
    </source>
</evidence>
<organism evidence="1 2">
    <name type="scientific">Pectobacterium phage Arno160</name>
    <dbReference type="NCBI Taxonomy" id="2488835"/>
    <lineage>
        <taxon>Viruses</taxon>
        <taxon>Duplodnaviria</taxon>
        <taxon>Heunggongvirae</taxon>
        <taxon>Uroviricota</taxon>
        <taxon>Caudoviricetes</taxon>
        <taxon>Autographivirales</taxon>
        <taxon>Autonotataviridae</taxon>
        <taxon>Melnykvirinae</taxon>
        <taxon>Wanjuvirus</taxon>
        <taxon>Wanjuvirus arno160</taxon>
    </lineage>
</organism>
<dbReference type="EMBL" id="MK053931">
    <property type="protein sequence ID" value="AZF88082.1"/>
    <property type="molecule type" value="Genomic_DNA"/>
</dbReference>
<reference evidence="1" key="1">
    <citation type="submission" date="2018-10" db="EMBL/GenBank/DDBJ databases">
        <authorList>
            <person name="Shneider M.M."/>
            <person name="Kabilov M.R."/>
            <person name="Miroshnikov K.A."/>
        </authorList>
    </citation>
    <scope>NUCLEOTIDE SEQUENCE [LARGE SCALE GENOMIC DNA]</scope>
</reference>
<dbReference type="Proteomes" id="UP000276370">
    <property type="component" value="Segment"/>
</dbReference>
<dbReference type="GO" id="GO:0016740">
    <property type="term" value="F:transferase activity"/>
    <property type="evidence" value="ECO:0007669"/>
    <property type="project" value="UniProtKB-KW"/>
</dbReference>